<evidence type="ECO:0000313" key="2">
    <source>
        <dbReference type="Proteomes" id="UP000503349"/>
    </source>
</evidence>
<gene>
    <name evidence="1" type="ORF">EXN66_Car000319</name>
</gene>
<protein>
    <submittedName>
        <fullName evidence="1">Uncharacterized protein</fullName>
    </submittedName>
</protein>
<reference evidence="2" key="2">
    <citation type="submission" date="2019-02" db="EMBL/GenBank/DDBJ databases">
        <title>Opniocepnalus argus Var Kimnra genome.</title>
        <authorList>
            <person name="Zhou C."/>
            <person name="Xiao S."/>
        </authorList>
    </citation>
    <scope>NUCLEOTIDE SEQUENCE [LARGE SCALE GENOMIC DNA]</scope>
</reference>
<dbReference type="Proteomes" id="UP000503349">
    <property type="component" value="Chromosome 1"/>
</dbReference>
<name>A0A6G1QYJ5_CHAAH</name>
<accession>A0A6G1QYJ5</accession>
<proteinExistence type="predicted"/>
<keyword evidence="2" id="KW-1185">Reference proteome</keyword>
<reference evidence="1 2" key="1">
    <citation type="submission" date="2019-02" db="EMBL/GenBank/DDBJ databases">
        <title>Opniocepnalus argus genome.</title>
        <authorList>
            <person name="Zhou C."/>
            <person name="Xiao S."/>
        </authorList>
    </citation>
    <scope>NUCLEOTIDE SEQUENCE [LARGE SCALE GENOMIC DNA]</scope>
    <source>
        <strain evidence="1">OARG1902GOOAL</strain>
        <tissue evidence="1">Muscle</tissue>
    </source>
</reference>
<dbReference type="EMBL" id="CM015712">
    <property type="protein sequence ID" value="KAF3707146.1"/>
    <property type="molecule type" value="Genomic_DNA"/>
</dbReference>
<evidence type="ECO:0000313" key="1">
    <source>
        <dbReference type="EMBL" id="KAF3707146.1"/>
    </source>
</evidence>
<organism evidence="1 2">
    <name type="scientific">Channa argus</name>
    <name type="common">Northern snakehead</name>
    <name type="synonym">Ophicephalus argus</name>
    <dbReference type="NCBI Taxonomy" id="215402"/>
    <lineage>
        <taxon>Eukaryota</taxon>
        <taxon>Metazoa</taxon>
        <taxon>Chordata</taxon>
        <taxon>Craniata</taxon>
        <taxon>Vertebrata</taxon>
        <taxon>Euteleostomi</taxon>
        <taxon>Actinopterygii</taxon>
        <taxon>Neopterygii</taxon>
        <taxon>Teleostei</taxon>
        <taxon>Neoteleostei</taxon>
        <taxon>Acanthomorphata</taxon>
        <taxon>Anabantaria</taxon>
        <taxon>Anabantiformes</taxon>
        <taxon>Channoidei</taxon>
        <taxon>Channidae</taxon>
        <taxon>Channa</taxon>
    </lineage>
</organism>
<dbReference type="AlphaFoldDB" id="A0A6G1QYJ5"/>
<sequence length="87" mass="9173">MSENSLKASNSKFTLYFSAATESAFLGECGVNGKAGFHSVCAVTREVTEVRNVLKDVAIALKQCSKTTLTVSQHEVTLVGTDSTAGE</sequence>